<dbReference type="Proteomes" id="UP000077202">
    <property type="component" value="Unassembled WGS sequence"/>
</dbReference>
<evidence type="ECO:0000256" key="1">
    <source>
        <dbReference type="ARBA" id="ARBA00004123"/>
    </source>
</evidence>
<name>A0A176VNT1_MARPO</name>
<dbReference type="InterPro" id="IPR047287">
    <property type="entry name" value="Tudor_SGF29_rpt2"/>
</dbReference>
<dbReference type="GO" id="GO:0000124">
    <property type="term" value="C:SAGA complex"/>
    <property type="evidence" value="ECO:0007669"/>
    <property type="project" value="InterPro"/>
</dbReference>
<feature type="region of interest" description="Disordered" evidence="5">
    <location>
        <begin position="30"/>
        <end position="56"/>
    </location>
</feature>
<keyword evidence="3" id="KW-0804">Transcription</keyword>
<feature type="compositionally biased region" description="Basic and acidic residues" evidence="5">
    <location>
        <begin position="236"/>
        <end position="253"/>
    </location>
</feature>
<evidence type="ECO:0000256" key="3">
    <source>
        <dbReference type="ARBA" id="ARBA00023163"/>
    </source>
</evidence>
<comment type="caution">
    <text evidence="7">The sequence shown here is derived from an EMBL/GenBank/DDBJ whole genome shotgun (WGS) entry which is preliminary data.</text>
</comment>
<evidence type="ECO:0000259" key="6">
    <source>
        <dbReference type="PROSITE" id="PS51518"/>
    </source>
</evidence>
<feature type="region of interest" description="Disordered" evidence="5">
    <location>
        <begin position="224"/>
        <end position="268"/>
    </location>
</feature>
<dbReference type="CDD" id="cd20393">
    <property type="entry name" value="Tudor_SGF29_rpt1"/>
    <property type="match status" value="1"/>
</dbReference>
<evidence type="ECO:0000313" key="8">
    <source>
        <dbReference type="Proteomes" id="UP000077202"/>
    </source>
</evidence>
<dbReference type="InterPro" id="IPR047288">
    <property type="entry name" value="Tudor_SGF29_rpt1"/>
</dbReference>
<reference evidence="7" key="1">
    <citation type="submission" date="2016-03" db="EMBL/GenBank/DDBJ databases">
        <title>Mechanisms controlling the formation of the plant cell surface in tip-growing cells are functionally conserved among land plants.</title>
        <authorList>
            <person name="Honkanen S."/>
            <person name="Jones V.A."/>
            <person name="Morieri G."/>
            <person name="Champion C."/>
            <person name="Hetherington A.J."/>
            <person name="Kelly S."/>
            <person name="Saint-Marcoux D."/>
            <person name="Proust H."/>
            <person name="Prescott H."/>
            <person name="Dolan L."/>
        </authorList>
    </citation>
    <scope>NUCLEOTIDE SEQUENCE [LARGE SCALE GENOMIC DNA]</scope>
    <source>
        <tissue evidence="7">Whole gametophyte</tissue>
    </source>
</reference>
<gene>
    <name evidence="7" type="ORF">AXG93_613s1130</name>
</gene>
<dbReference type="FunFam" id="2.30.30.140:FF:000061">
    <property type="entry name" value="SAGA-associated factor 29 isoform X6"/>
    <property type="match status" value="1"/>
</dbReference>
<proteinExistence type="predicted"/>
<dbReference type="Pfam" id="PF07039">
    <property type="entry name" value="SGF29_Tudor"/>
    <property type="match status" value="1"/>
</dbReference>
<dbReference type="PROSITE" id="PS51518">
    <property type="entry name" value="SGF29_C"/>
    <property type="match status" value="1"/>
</dbReference>
<keyword evidence="8" id="KW-1185">Reference proteome</keyword>
<protein>
    <recommendedName>
        <fullName evidence="6">SGF29 C-terminal domain-containing protein</fullName>
    </recommendedName>
</protein>
<dbReference type="PANTHER" id="PTHR21539">
    <property type="entry name" value="SAGA-ASSOCIATED FACTOR 29"/>
    <property type="match status" value="1"/>
</dbReference>
<evidence type="ECO:0000256" key="4">
    <source>
        <dbReference type="ARBA" id="ARBA00023242"/>
    </source>
</evidence>
<dbReference type="InterPro" id="IPR037802">
    <property type="entry name" value="SGF29"/>
</dbReference>
<dbReference type="PANTHER" id="PTHR21539:SF0">
    <property type="entry name" value="SAGA-ASSOCIATED FACTOR 29"/>
    <property type="match status" value="1"/>
</dbReference>
<dbReference type="CDD" id="cd20394">
    <property type="entry name" value="Tudor_SGF29_rpt2"/>
    <property type="match status" value="1"/>
</dbReference>
<evidence type="ECO:0000313" key="7">
    <source>
        <dbReference type="EMBL" id="OAE21476.1"/>
    </source>
</evidence>
<feature type="domain" description="SGF29 C-terminal" evidence="6">
    <location>
        <begin position="267"/>
        <end position="413"/>
    </location>
</feature>
<organism evidence="7 8">
    <name type="scientific">Marchantia polymorpha subsp. ruderalis</name>
    <dbReference type="NCBI Taxonomy" id="1480154"/>
    <lineage>
        <taxon>Eukaryota</taxon>
        <taxon>Viridiplantae</taxon>
        <taxon>Streptophyta</taxon>
        <taxon>Embryophyta</taxon>
        <taxon>Marchantiophyta</taxon>
        <taxon>Marchantiopsida</taxon>
        <taxon>Marchantiidae</taxon>
        <taxon>Marchantiales</taxon>
        <taxon>Marchantiaceae</taxon>
        <taxon>Marchantia</taxon>
    </lineage>
</organism>
<evidence type="ECO:0000256" key="5">
    <source>
        <dbReference type="SAM" id="MobiDB-lite"/>
    </source>
</evidence>
<accession>A0A176VNT1</accession>
<dbReference type="InterPro" id="IPR010750">
    <property type="entry name" value="SGF29_tudor-like_dom"/>
</dbReference>
<sequence>MWRSRSASSSASLLSTGLAAFGGGFGRGLAASATSPKPRTRIGSSRRSRSRRSRSAERADRAVYRCRGECDTLVVRDERVGLVAVAAAAFASSECNCGSGGGGGGGGGGVVAFEECGRGGGIGRPLLHVALSTIPSCVSKSMAAFEGANQRLKEMERLRKEQDLVIRKINKIHSKLSQTPPEKAEKYGEKLWFQLRGFYVQAKNLADEEESLIGNSITEIEALIAPGQAPPHRKKSEASNEQKRKRIKTETDLPRLSSPALPRTPAAHLSVSVGDQVAARVTADEAENHEWIVVKVTGIDRVTNEFEVIDEEPDDDGESGQRAYKLSHTCIIPFPKRSDASNVTDFPPGSNVLALYPGTTALYKASVVGPNRKRRNEDYLLEFDGDEEEGMDGLPKRQVPFYHVVTLPEGHRQ</sequence>
<keyword evidence="2" id="KW-0805">Transcription regulation</keyword>
<dbReference type="Gene3D" id="2.30.30.140">
    <property type="match status" value="2"/>
</dbReference>
<keyword evidence="4" id="KW-0539">Nucleus</keyword>
<comment type="subcellular location">
    <subcellularLocation>
        <location evidence="1">Nucleus</location>
    </subcellularLocation>
</comment>
<feature type="compositionally biased region" description="Basic residues" evidence="5">
    <location>
        <begin position="38"/>
        <end position="53"/>
    </location>
</feature>
<dbReference type="AlphaFoldDB" id="A0A176VNT1"/>
<evidence type="ECO:0000256" key="2">
    <source>
        <dbReference type="ARBA" id="ARBA00023015"/>
    </source>
</evidence>
<dbReference type="EMBL" id="LVLJ01003426">
    <property type="protein sequence ID" value="OAE21476.1"/>
    <property type="molecule type" value="Genomic_DNA"/>
</dbReference>
<dbReference type="GO" id="GO:0005634">
    <property type="term" value="C:nucleus"/>
    <property type="evidence" value="ECO:0007669"/>
    <property type="project" value="UniProtKB-SubCell"/>
</dbReference>